<feature type="domain" description="DUF7770" evidence="1">
    <location>
        <begin position="29"/>
        <end position="192"/>
    </location>
</feature>
<dbReference type="EMBL" id="SEOQ01000151">
    <property type="protein sequence ID" value="TFY68850.1"/>
    <property type="molecule type" value="Genomic_DNA"/>
</dbReference>
<evidence type="ECO:0000259" key="1">
    <source>
        <dbReference type="Pfam" id="PF24968"/>
    </source>
</evidence>
<dbReference type="STRING" id="205917.A0A4Y9Z453"/>
<dbReference type="Proteomes" id="UP000298327">
    <property type="component" value="Unassembled WGS sequence"/>
</dbReference>
<dbReference type="Pfam" id="PF24968">
    <property type="entry name" value="DUF7770"/>
    <property type="match status" value="1"/>
</dbReference>
<evidence type="ECO:0000313" key="3">
    <source>
        <dbReference type="Proteomes" id="UP000298327"/>
    </source>
</evidence>
<proteinExistence type="predicted"/>
<sequence length="238" mass="26251">MSSESSTVYTKQFNPTDDGRAVSQIIVNASGNISTAQDLPDIWHWRLHLLLSPDPQDSDRNPNSTPTRIESRSVVLDMIPAASSTGTMCITSKPTTELHSPNSAELAFAPIPDITITVRRIVDLFLSKGMDRYTYNDRYTGCVLWVRTGIEHLQDAGWVERGAVERLDAFYREQTALQPRNLEEPFGRGVFYGRWYVSVVSHPIASLTFISTLACLQNYIPSSLDASPQSGGAVVAGS</sequence>
<dbReference type="OrthoDB" id="3527137at2759"/>
<organism evidence="2 3">
    <name type="scientific">Dentipellis fragilis</name>
    <dbReference type="NCBI Taxonomy" id="205917"/>
    <lineage>
        <taxon>Eukaryota</taxon>
        <taxon>Fungi</taxon>
        <taxon>Dikarya</taxon>
        <taxon>Basidiomycota</taxon>
        <taxon>Agaricomycotina</taxon>
        <taxon>Agaricomycetes</taxon>
        <taxon>Russulales</taxon>
        <taxon>Hericiaceae</taxon>
        <taxon>Dentipellis</taxon>
    </lineage>
</organism>
<protein>
    <recommendedName>
        <fullName evidence="1">DUF7770 domain-containing protein</fullName>
    </recommendedName>
</protein>
<evidence type="ECO:0000313" key="2">
    <source>
        <dbReference type="EMBL" id="TFY68850.1"/>
    </source>
</evidence>
<name>A0A4Y9Z453_9AGAM</name>
<comment type="caution">
    <text evidence="2">The sequence shown here is derived from an EMBL/GenBank/DDBJ whole genome shotgun (WGS) entry which is preliminary data.</text>
</comment>
<gene>
    <name evidence="2" type="ORF">EVG20_g3385</name>
</gene>
<dbReference type="InterPro" id="IPR056672">
    <property type="entry name" value="DUF7770"/>
</dbReference>
<reference evidence="2 3" key="1">
    <citation type="submission" date="2019-02" db="EMBL/GenBank/DDBJ databases">
        <title>Genome sequencing of the rare red list fungi Dentipellis fragilis.</title>
        <authorList>
            <person name="Buettner E."/>
            <person name="Kellner H."/>
        </authorList>
    </citation>
    <scope>NUCLEOTIDE SEQUENCE [LARGE SCALE GENOMIC DNA]</scope>
    <source>
        <strain evidence="2 3">DSM 105465</strain>
    </source>
</reference>
<accession>A0A4Y9Z453</accession>
<keyword evidence="3" id="KW-1185">Reference proteome</keyword>
<dbReference type="AlphaFoldDB" id="A0A4Y9Z453"/>